<evidence type="ECO:0000256" key="5">
    <source>
        <dbReference type="ARBA" id="ARBA00022602"/>
    </source>
</evidence>
<keyword evidence="5" id="KW-0637">Prenyltransferase</keyword>
<comment type="caution">
    <text evidence="14">The sequence shown here is derived from an EMBL/GenBank/DDBJ whole genome shotgun (WGS) entry which is preliminary data.</text>
</comment>
<comment type="similarity">
    <text evidence="2">Belongs to the protein prenyltransferase subunit alpha family.</text>
</comment>
<evidence type="ECO:0000256" key="10">
    <source>
        <dbReference type="ARBA" id="ARBA00041392"/>
    </source>
</evidence>
<dbReference type="Pfam" id="PF01239">
    <property type="entry name" value="PPTA"/>
    <property type="match status" value="4"/>
</dbReference>
<evidence type="ECO:0000256" key="12">
    <source>
        <dbReference type="ARBA" id="ARBA00043086"/>
    </source>
</evidence>
<proteinExistence type="inferred from homology"/>
<evidence type="ECO:0000256" key="4">
    <source>
        <dbReference type="ARBA" id="ARBA00012702"/>
    </source>
</evidence>
<dbReference type="STRING" id="1097556.R4XDQ4"/>
<dbReference type="Proteomes" id="UP000013776">
    <property type="component" value="Unassembled WGS sequence"/>
</dbReference>
<dbReference type="EMBL" id="CAHR02000194">
    <property type="protein sequence ID" value="CCG84006.1"/>
    <property type="molecule type" value="Genomic_DNA"/>
</dbReference>
<sequence length="306" mass="35470">MIEDLELNEIIASGGPLEPTAQVDAYTVPALCPILYDENYRTAISYLRTMMGSGEHSDRALRLTGYIVALNPAHYSVWTYRLDTLVRMGGDLGAELAVLDGLAATRGSKNYQLWQHREQIVARLPRDSLDLPRELSFLDAMLDEDAKNYHVWSYRQWLVKARPDCRVEEVDRVRARVKADVYNNSAWNHRFFLLFECERGGDGEQKWSREEVERELGYVQDMITLAPDNAASWNYLKGLLKRLELPFGTVREFAVYFDDSLPALEFMLVVHQEAAELEDARRVCLVLERRDVIRKKYWQYRASLIK</sequence>
<dbReference type="GO" id="GO:0005965">
    <property type="term" value="C:protein farnesyltransferase complex"/>
    <property type="evidence" value="ECO:0007669"/>
    <property type="project" value="TreeGrafter"/>
</dbReference>
<dbReference type="GO" id="GO:0004660">
    <property type="term" value="F:protein farnesyltransferase activity"/>
    <property type="evidence" value="ECO:0007669"/>
    <property type="project" value="UniProtKB-EC"/>
</dbReference>
<keyword evidence="6" id="KW-0808">Transferase</keyword>
<dbReference type="eggNOG" id="KOG0530">
    <property type="taxonomic scope" value="Eukaryota"/>
</dbReference>
<reference evidence="14 15" key="1">
    <citation type="journal article" date="2013" name="MBio">
        <title>Genome sequencing of the plant pathogen Taphrina deformans, the causal agent of peach leaf curl.</title>
        <authorList>
            <person name="Cisse O.H."/>
            <person name="Almeida J.M.G.C.F."/>
            <person name="Fonseca A."/>
            <person name="Kumar A.A."/>
            <person name="Salojaervi J."/>
            <person name="Overmyer K."/>
            <person name="Hauser P.M."/>
            <person name="Pagni M."/>
        </authorList>
    </citation>
    <scope>NUCLEOTIDE SEQUENCE [LARGE SCALE GENOMIC DNA]</scope>
    <source>
        <strain evidence="15">PYCC 5710 / ATCC 11124 / CBS 356.35 / IMI 108563 / JCM 9778 / NBRC 8474</strain>
    </source>
</reference>
<dbReference type="EC" id="2.5.1.59" evidence="3"/>
<keyword evidence="7" id="KW-0677">Repeat</keyword>
<dbReference type="VEuPathDB" id="FungiDB:TAPDE_004368"/>
<keyword evidence="8" id="KW-0460">Magnesium</keyword>
<keyword evidence="15" id="KW-1185">Reference proteome</keyword>
<dbReference type="Gene3D" id="1.25.40.120">
    <property type="entry name" value="Protein prenylyltransferase"/>
    <property type="match status" value="1"/>
</dbReference>
<comment type="cofactor">
    <cofactor evidence="1">
        <name>Mg(2+)</name>
        <dbReference type="ChEBI" id="CHEBI:18420"/>
    </cofactor>
</comment>
<evidence type="ECO:0000256" key="13">
    <source>
        <dbReference type="ARBA" id="ARBA00043219"/>
    </source>
</evidence>
<dbReference type="GO" id="GO:0005953">
    <property type="term" value="C:CAAX-protein geranylgeranyltransferase complex"/>
    <property type="evidence" value="ECO:0007669"/>
    <property type="project" value="TreeGrafter"/>
</dbReference>
<evidence type="ECO:0000256" key="1">
    <source>
        <dbReference type="ARBA" id="ARBA00001946"/>
    </source>
</evidence>
<dbReference type="GO" id="GO:0004662">
    <property type="term" value="F:CAAX-protein geranylgeranyltransferase activity"/>
    <property type="evidence" value="ECO:0007669"/>
    <property type="project" value="UniProtKB-EC"/>
</dbReference>
<evidence type="ECO:0000256" key="11">
    <source>
        <dbReference type="ARBA" id="ARBA00042436"/>
    </source>
</evidence>
<dbReference type="AlphaFoldDB" id="R4XDQ4"/>
<evidence type="ECO:0000313" key="14">
    <source>
        <dbReference type="EMBL" id="CCG84006.1"/>
    </source>
</evidence>
<organism evidence="14 15">
    <name type="scientific">Taphrina deformans (strain PYCC 5710 / ATCC 11124 / CBS 356.35 / IMI 108563 / JCM 9778 / NBRC 8474)</name>
    <name type="common">Peach leaf curl fungus</name>
    <name type="synonym">Lalaria deformans</name>
    <dbReference type="NCBI Taxonomy" id="1097556"/>
    <lineage>
        <taxon>Eukaryota</taxon>
        <taxon>Fungi</taxon>
        <taxon>Dikarya</taxon>
        <taxon>Ascomycota</taxon>
        <taxon>Taphrinomycotina</taxon>
        <taxon>Taphrinomycetes</taxon>
        <taxon>Taphrinales</taxon>
        <taxon>Taphrinaceae</taxon>
        <taxon>Taphrina</taxon>
    </lineage>
</organism>
<evidence type="ECO:0000256" key="7">
    <source>
        <dbReference type="ARBA" id="ARBA00022737"/>
    </source>
</evidence>
<evidence type="ECO:0000313" key="15">
    <source>
        <dbReference type="Proteomes" id="UP000013776"/>
    </source>
</evidence>
<accession>R4XDQ4</accession>
<dbReference type="PANTHER" id="PTHR11129">
    <property type="entry name" value="PROTEIN FARNESYLTRANSFERASE ALPHA SUBUNIT/RAB GERANYLGERANYL TRANSFERASE ALPHA SUBUNIT"/>
    <property type="match status" value="1"/>
</dbReference>
<dbReference type="SUPFAM" id="SSF48439">
    <property type="entry name" value="Protein prenylyltransferase"/>
    <property type="match status" value="1"/>
</dbReference>
<gene>
    <name evidence="14" type="ORF">TAPDE_004368</name>
</gene>
<evidence type="ECO:0000256" key="3">
    <source>
        <dbReference type="ARBA" id="ARBA00012700"/>
    </source>
</evidence>
<protein>
    <recommendedName>
        <fullName evidence="9">Protein farnesyltransferase/geranylgeranyltransferase type-1 subunit alpha</fullName>
        <ecNumber evidence="4">2.5.1.58</ecNumber>
        <ecNumber evidence="3">2.5.1.59</ecNumber>
    </recommendedName>
    <alternativeName>
        <fullName evidence="12">CAAX farnesyltransferase subunit alpha</fullName>
    </alternativeName>
    <alternativeName>
        <fullName evidence="11">FTase-alpha</fullName>
    </alternativeName>
    <alternativeName>
        <fullName evidence="10">Ras proteins prenyltransferase subunit alpha</fullName>
    </alternativeName>
    <alternativeName>
        <fullName evidence="13">Type I protein geranyl-geranyltransferase subunit alpha</fullName>
    </alternativeName>
</protein>
<name>R4XDQ4_TAPDE</name>
<dbReference type="OrthoDB" id="272289at2759"/>
<dbReference type="PROSITE" id="PS51147">
    <property type="entry name" value="PFTA"/>
    <property type="match status" value="3"/>
</dbReference>
<dbReference type="PANTHER" id="PTHR11129:SF1">
    <property type="entry name" value="PROTEIN FARNESYLTRANSFERASE_GERANYLGERANYLTRANSFERASE TYPE-1 SUBUNIT ALPHA"/>
    <property type="match status" value="1"/>
</dbReference>
<evidence type="ECO:0000256" key="2">
    <source>
        <dbReference type="ARBA" id="ARBA00006734"/>
    </source>
</evidence>
<evidence type="ECO:0000256" key="6">
    <source>
        <dbReference type="ARBA" id="ARBA00022679"/>
    </source>
</evidence>
<dbReference type="EC" id="2.5.1.58" evidence="4"/>
<evidence type="ECO:0000256" key="8">
    <source>
        <dbReference type="ARBA" id="ARBA00022842"/>
    </source>
</evidence>
<evidence type="ECO:0000256" key="9">
    <source>
        <dbReference type="ARBA" id="ARBA00040965"/>
    </source>
</evidence>
<dbReference type="InterPro" id="IPR002088">
    <property type="entry name" value="Prenyl_trans_a"/>
</dbReference>